<evidence type="ECO:0000313" key="3">
    <source>
        <dbReference type="EMBL" id="CAD5117694.1"/>
    </source>
</evidence>
<dbReference type="EMBL" id="CAJFCJ010000007">
    <property type="protein sequence ID" value="CAD5117694.1"/>
    <property type="molecule type" value="Genomic_DNA"/>
</dbReference>
<feature type="compositionally biased region" description="Polar residues" evidence="1">
    <location>
        <begin position="397"/>
        <end position="410"/>
    </location>
</feature>
<gene>
    <name evidence="3" type="ORF">DGYR_LOCUS6196</name>
</gene>
<dbReference type="AlphaFoldDB" id="A0A7I8VPM6"/>
<feature type="compositionally biased region" description="Polar residues" evidence="1">
    <location>
        <begin position="158"/>
        <end position="169"/>
    </location>
</feature>
<name>A0A7I8VPM6_9ANNE</name>
<sequence>MAVSGGTIAGIIVVGVIGVFAVIAVIFFLVRWYLNKNKKKKKSNDVEKGTMAKENRAFDNISENIPKIQKPAGVKLYQPRDVVRHNGNLETLDVRRLPKGKGSRSNSDQPRKLKSSLKTRTKNGYEPSDSDTSWTSDANSSAGSVMLPVPSPHDPGSTWITEAGSTNGLPPNLAQKFYMPSSKPKKSSSKQNSSQSSIASSQKPLAASSPVAIRTIPNVGKVNSSIESSCTEIEDNTMGARNQAFIPDNPPNRGNYNDQMQMYLRTKSDSDAPYEGPSETISSRHSEPPFGRNSPSPDKVWSNFSSESSRSKKVSFEIPEKEVNVKKKVKLEDLNAGQLQRIIKSAPYIPHSRSRPKRRSFGKGTRSGPSQPKSNSLPPQHRMSNENSNNNSGYSNPAHNTSNQSVETDV</sequence>
<proteinExistence type="predicted"/>
<keyword evidence="2" id="KW-1133">Transmembrane helix</keyword>
<feature type="region of interest" description="Disordered" evidence="1">
    <location>
        <begin position="268"/>
        <end position="410"/>
    </location>
</feature>
<feature type="compositionally biased region" description="Low complexity" evidence="1">
    <location>
        <begin position="385"/>
        <end position="396"/>
    </location>
</feature>
<feature type="region of interest" description="Disordered" evidence="1">
    <location>
        <begin position="93"/>
        <end position="209"/>
    </location>
</feature>
<feature type="transmembrane region" description="Helical" evidence="2">
    <location>
        <begin position="6"/>
        <end position="34"/>
    </location>
</feature>
<feature type="compositionally biased region" description="Basic residues" evidence="1">
    <location>
        <begin position="112"/>
        <end position="121"/>
    </location>
</feature>
<evidence type="ECO:0000256" key="2">
    <source>
        <dbReference type="SAM" id="Phobius"/>
    </source>
</evidence>
<evidence type="ECO:0000313" key="4">
    <source>
        <dbReference type="Proteomes" id="UP000549394"/>
    </source>
</evidence>
<feature type="compositionally biased region" description="Basic residues" evidence="1">
    <location>
        <begin position="352"/>
        <end position="361"/>
    </location>
</feature>
<comment type="caution">
    <text evidence="3">The sequence shown here is derived from an EMBL/GenBank/DDBJ whole genome shotgun (WGS) entry which is preliminary data.</text>
</comment>
<feature type="compositionally biased region" description="Basic and acidic residues" evidence="1">
    <location>
        <begin position="314"/>
        <end position="333"/>
    </location>
</feature>
<protein>
    <submittedName>
        <fullName evidence="3">DgyrCDS6445</fullName>
    </submittedName>
</protein>
<reference evidence="3 4" key="1">
    <citation type="submission" date="2020-08" db="EMBL/GenBank/DDBJ databases">
        <authorList>
            <person name="Hejnol A."/>
        </authorList>
    </citation>
    <scope>NUCLEOTIDE SEQUENCE [LARGE SCALE GENOMIC DNA]</scope>
</reference>
<organism evidence="3 4">
    <name type="scientific">Dimorphilus gyrociliatus</name>
    <dbReference type="NCBI Taxonomy" id="2664684"/>
    <lineage>
        <taxon>Eukaryota</taxon>
        <taxon>Metazoa</taxon>
        <taxon>Spiralia</taxon>
        <taxon>Lophotrochozoa</taxon>
        <taxon>Annelida</taxon>
        <taxon>Polychaeta</taxon>
        <taxon>Polychaeta incertae sedis</taxon>
        <taxon>Dinophilidae</taxon>
        <taxon>Dimorphilus</taxon>
    </lineage>
</organism>
<accession>A0A7I8VPM6</accession>
<keyword evidence="4" id="KW-1185">Reference proteome</keyword>
<evidence type="ECO:0000256" key="1">
    <source>
        <dbReference type="SAM" id="MobiDB-lite"/>
    </source>
</evidence>
<keyword evidence="2" id="KW-0812">Transmembrane</keyword>
<feature type="compositionally biased region" description="Low complexity" evidence="1">
    <location>
        <begin position="189"/>
        <end position="204"/>
    </location>
</feature>
<dbReference type="Proteomes" id="UP000549394">
    <property type="component" value="Unassembled WGS sequence"/>
</dbReference>
<keyword evidence="2" id="KW-0472">Membrane</keyword>
<feature type="compositionally biased region" description="Polar residues" evidence="1">
    <location>
        <begin position="367"/>
        <end position="378"/>
    </location>
</feature>
<feature type="compositionally biased region" description="Polar residues" evidence="1">
    <location>
        <begin position="130"/>
        <end position="143"/>
    </location>
</feature>